<dbReference type="OrthoDB" id="9788332at2"/>
<name>E0UF59_GLOV7</name>
<proteinExistence type="predicted"/>
<evidence type="ECO:0000313" key="3">
    <source>
        <dbReference type="Proteomes" id="UP000008206"/>
    </source>
</evidence>
<dbReference type="Proteomes" id="UP000008206">
    <property type="component" value="Chromosome"/>
</dbReference>
<keyword evidence="3" id="KW-1185">Reference proteome</keyword>
<dbReference type="HOGENOM" id="CLU_125018_0_1_3"/>
<dbReference type="RefSeq" id="WP_013322416.1">
    <property type="nucleotide sequence ID" value="NC_014501.1"/>
</dbReference>
<evidence type="ECO:0000256" key="1">
    <source>
        <dbReference type="SAM" id="SignalP"/>
    </source>
</evidence>
<dbReference type="EMBL" id="CP002198">
    <property type="protein sequence ID" value="ADN14311.1"/>
    <property type="molecule type" value="Genomic_DNA"/>
</dbReference>
<keyword evidence="1" id="KW-0732">Signal</keyword>
<organism evidence="2 3">
    <name type="scientific">Gloeothece verrucosa (strain PCC 7822)</name>
    <name type="common">Cyanothece sp. (strain PCC 7822)</name>
    <dbReference type="NCBI Taxonomy" id="497965"/>
    <lineage>
        <taxon>Bacteria</taxon>
        <taxon>Bacillati</taxon>
        <taxon>Cyanobacteriota</taxon>
        <taxon>Cyanophyceae</taxon>
        <taxon>Oscillatoriophycideae</taxon>
        <taxon>Chroococcales</taxon>
        <taxon>Aphanothecaceae</taxon>
        <taxon>Gloeothece</taxon>
        <taxon>Gloeothece verrucosa</taxon>
    </lineage>
</organism>
<gene>
    <name evidence="2" type="ordered locus">Cyan7822_2333</name>
</gene>
<dbReference type="Pfam" id="PF09912">
    <property type="entry name" value="DUF2141"/>
    <property type="match status" value="1"/>
</dbReference>
<evidence type="ECO:0000313" key="2">
    <source>
        <dbReference type="EMBL" id="ADN14311.1"/>
    </source>
</evidence>
<feature type="signal peptide" evidence="1">
    <location>
        <begin position="1"/>
        <end position="27"/>
    </location>
</feature>
<dbReference type="InterPro" id="IPR018673">
    <property type="entry name" value="DUF2141"/>
</dbReference>
<evidence type="ECO:0008006" key="4">
    <source>
        <dbReference type="Google" id="ProtNLM"/>
    </source>
</evidence>
<reference evidence="3" key="1">
    <citation type="journal article" date="2011" name="MBio">
        <title>Novel metabolic attributes of the genus Cyanothece, comprising a group of unicellular nitrogen-fixing Cyanobacteria.</title>
        <authorList>
            <person name="Bandyopadhyay A."/>
            <person name="Elvitigala T."/>
            <person name="Welsh E."/>
            <person name="Stockel J."/>
            <person name="Liberton M."/>
            <person name="Min H."/>
            <person name="Sherman L.A."/>
            <person name="Pakrasi H.B."/>
        </authorList>
    </citation>
    <scope>NUCLEOTIDE SEQUENCE [LARGE SCALE GENOMIC DNA]</scope>
    <source>
        <strain evidence="3">PCC 7822</strain>
    </source>
</reference>
<protein>
    <recommendedName>
        <fullName evidence="4">DUF2141 domain-containing protein</fullName>
    </recommendedName>
</protein>
<sequence>MKPWLINGLLLAMVSSGLFIVKAQANAKTELNITIDGLKSLKGQVCISVFSSSKGFPSSKNQAVQARCLGVTGASETISFENLDPGSYAVAVIHDANIDGKLNRNLLGIPIEGFGFSNNPKILTGPPKFGESAIIVSGQQTNIRIQLKYFGV</sequence>
<dbReference type="eggNOG" id="COG4704">
    <property type="taxonomic scope" value="Bacteria"/>
</dbReference>
<feature type="chain" id="PRO_5003141306" description="DUF2141 domain-containing protein" evidence="1">
    <location>
        <begin position="28"/>
        <end position="152"/>
    </location>
</feature>
<dbReference type="KEGG" id="cyj:Cyan7822_2333"/>
<dbReference type="AlphaFoldDB" id="E0UF59"/>
<accession>E0UF59</accession>